<evidence type="ECO:0000256" key="1">
    <source>
        <dbReference type="ARBA" id="ARBA00010136"/>
    </source>
</evidence>
<feature type="active site" description="Proton acceptor" evidence="8">
    <location>
        <position position="317"/>
    </location>
</feature>
<dbReference type="InterPro" id="IPR050344">
    <property type="entry name" value="Peptidase_M1_aminopeptidases"/>
</dbReference>
<evidence type="ECO:0000313" key="16">
    <source>
        <dbReference type="Proteomes" id="UP000275078"/>
    </source>
</evidence>
<evidence type="ECO:0000259" key="13">
    <source>
        <dbReference type="Pfam" id="PF11838"/>
    </source>
</evidence>
<protein>
    <recommendedName>
        <fullName evidence="11">Aminopeptidase</fullName>
        <ecNumber evidence="11">3.4.11.-</ecNumber>
    </recommendedName>
</protein>
<evidence type="ECO:0000256" key="6">
    <source>
        <dbReference type="ARBA" id="ARBA00022833"/>
    </source>
</evidence>
<proteinExistence type="inferred from homology"/>
<gene>
    <name evidence="15" type="ORF">BJ508DRAFT_203680</name>
</gene>
<dbReference type="InterPro" id="IPR027268">
    <property type="entry name" value="Peptidase_M4/M1_CTD_sf"/>
</dbReference>
<dbReference type="AlphaFoldDB" id="A0A3N4IZ67"/>
<dbReference type="InterPro" id="IPR014782">
    <property type="entry name" value="Peptidase_M1_dom"/>
</dbReference>
<dbReference type="Pfam" id="PF01433">
    <property type="entry name" value="Peptidase_M1"/>
    <property type="match status" value="1"/>
</dbReference>
<accession>A0A3N4IZ67</accession>
<feature type="binding site" evidence="9">
    <location>
        <position position="320"/>
    </location>
    <ligand>
        <name>Zn(2+)</name>
        <dbReference type="ChEBI" id="CHEBI:29105"/>
        <note>catalytic</note>
    </ligand>
</feature>
<dbReference type="FunFam" id="1.10.390.10:FF:000001">
    <property type="entry name" value="Aminopeptidase"/>
    <property type="match status" value="1"/>
</dbReference>
<keyword evidence="5 11" id="KW-0378">Hydrolase</keyword>
<evidence type="ECO:0000256" key="9">
    <source>
        <dbReference type="PIRSR" id="PIRSR634016-3"/>
    </source>
</evidence>
<dbReference type="Pfam" id="PF17900">
    <property type="entry name" value="Peptidase_M1_N"/>
    <property type="match status" value="1"/>
</dbReference>
<keyword evidence="6 9" id="KW-0862">Zinc</keyword>
<name>A0A3N4IZ67_ASCIM</name>
<evidence type="ECO:0000256" key="7">
    <source>
        <dbReference type="ARBA" id="ARBA00023049"/>
    </source>
</evidence>
<keyword evidence="7 11" id="KW-0482">Metalloprotease</keyword>
<feature type="domain" description="Aminopeptidase N-like N-terminal" evidence="14">
    <location>
        <begin position="26"/>
        <end position="210"/>
    </location>
</feature>
<feature type="domain" description="ERAP1-like C-terminal" evidence="13">
    <location>
        <begin position="533"/>
        <end position="850"/>
    </location>
</feature>
<dbReference type="FunFam" id="1.25.50.20:FF:000002">
    <property type="entry name" value="Aminopeptidase"/>
    <property type="match status" value="1"/>
</dbReference>
<dbReference type="InterPro" id="IPR045357">
    <property type="entry name" value="Aminopeptidase_N-like_N"/>
</dbReference>
<evidence type="ECO:0000256" key="10">
    <source>
        <dbReference type="PIRSR" id="PIRSR634016-4"/>
    </source>
</evidence>
<keyword evidence="2 11" id="KW-0031">Aminopeptidase</keyword>
<dbReference type="InterPro" id="IPR042097">
    <property type="entry name" value="Aminopeptidase_N-like_N_sf"/>
</dbReference>
<dbReference type="Pfam" id="PF11838">
    <property type="entry name" value="ERAP1_C"/>
    <property type="match status" value="1"/>
</dbReference>
<dbReference type="CDD" id="cd09601">
    <property type="entry name" value="M1_APN-Q_like"/>
    <property type="match status" value="1"/>
</dbReference>
<evidence type="ECO:0000256" key="11">
    <source>
        <dbReference type="RuleBase" id="RU364040"/>
    </source>
</evidence>
<dbReference type="GO" id="GO:0005737">
    <property type="term" value="C:cytoplasm"/>
    <property type="evidence" value="ECO:0007669"/>
    <property type="project" value="TreeGrafter"/>
</dbReference>
<dbReference type="GO" id="GO:0016020">
    <property type="term" value="C:membrane"/>
    <property type="evidence" value="ECO:0007669"/>
    <property type="project" value="TreeGrafter"/>
</dbReference>
<feature type="site" description="Transition state stabilizer" evidence="10">
    <location>
        <position position="402"/>
    </location>
</feature>
<evidence type="ECO:0000256" key="3">
    <source>
        <dbReference type="ARBA" id="ARBA00022670"/>
    </source>
</evidence>
<dbReference type="STRING" id="1160509.A0A3N4IZ67"/>
<dbReference type="GO" id="GO:0008270">
    <property type="term" value="F:zinc ion binding"/>
    <property type="evidence" value="ECO:0007669"/>
    <property type="project" value="UniProtKB-UniRule"/>
</dbReference>
<comment type="similarity">
    <text evidence="1 11">Belongs to the peptidase M1 family.</text>
</comment>
<dbReference type="OrthoDB" id="10031169at2759"/>
<dbReference type="InterPro" id="IPR001930">
    <property type="entry name" value="Peptidase_M1"/>
</dbReference>
<dbReference type="EC" id="3.4.11.-" evidence="11"/>
<dbReference type="FunFam" id="2.60.40.1730:FF:000002">
    <property type="entry name" value="Aminopeptidase"/>
    <property type="match status" value="1"/>
</dbReference>
<evidence type="ECO:0000256" key="5">
    <source>
        <dbReference type="ARBA" id="ARBA00022801"/>
    </source>
</evidence>
<dbReference type="GO" id="GO:0006508">
    <property type="term" value="P:proteolysis"/>
    <property type="evidence" value="ECO:0007669"/>
    <property type="project" value="UniProtKB-KW"/>
</dbReference>
<dbReference type="GO" id="GO:0043171">
    <property type="term" value="P:peptide catabolic process"/>
    <property type="evidence" value="ECO:0007669"/>
    <property type="project" value="TreeGrafter"/>
</dbReference>
<dbReference type="InterPro" id="IPR034016">
    <property type="entry name" value="M1_APN-typ"/>
</dbReference>
<dbReference type="SUPFAM" id="SSF63737">
    <property type="entry name" value="Leukotriene A4 hydrolase N-terminal domain"/>
    <property type="match status" value="1"/>
</dbReference>
<dbReference type="SUPFAM" id="SSF55486">
    <property type="entry name" value="Metalloproteases ('zincins'), catalytic domain"/>
    <property type="match status" value="1"/>
</dbReference>
<comment type="cofactor">
    <cofactor evidence="9 11">
        <name>Zn(2+)</name>
        <dbReference type="ChEBI" id="CHEBI:29105"/>
    </cofactor>
    <text evidence="9 11">Binds 1 zinc ion per subunit.</text>
</comment>
<dbReference type="Gene3D" id="2.60.40.1910">
    <property type="match status" value="1"/>
</dbReference>
<evidence type="ECO:0000313" key="15">
    <source>
        <dbReference type="EMBL" id="RPA86944.1"/>
    </source>
</evidence>
<dbReference type="PANTHER" id="PTHR11533:SF174">
    <property type="entry name" value="PUROMYCIN-SENSITIVE AMINOPEPTIDASE-RELATED"/>
    <property type="match status" value="1"/>
</dbReference>
<evidence type="ECO:0000259" key="14">
    <source>
        <dbReference type="Pfam" id="PF17900"/>
    </source>
</evidence>
<keyword evidence="4 9" id="KW-0479">Metal-binding</keyword>
<organism evidence="15 16">
    <name type="scientific">Ascobolus immersus RN42</name>
    <dbReference type="NCBI Taxonomy" id="1160509"/>
    <lineage>
        <taxon>Eukaryota</taxon>
        <taxon>Fungi</taxon>
        <taxon>Dikarya</taxon>
        <taxon>Ascomycota</taxon>
        <taxon>Pezizomycotina</taxon>
        <taxon>Pezizomycetes</taxon>
        <taxon>Pezizales</taxon>
        <taxon>Ascobolaceae</taxon>
        <taxon>Ascobolus</taxon>
    </lineage>
</organism>
<evidence type="ECO:0000256" key="8">
    <source>
        <dbReference type="PIRSR" id="PIRSR634016-1"/>
    </source>
</evidence>
<evidence type="ECO:0000259" key="12">
    <source>
        <dbReference type="Pfam" id="PF01433"/>
    </source>
</evidence>
<dbReference type="GO" id="GO:0070006">
    <property type="term" value="F:metalloaminopeptidase activity"/>
    <property type="evidence" value="ECO:0007669"/>
    <property type="project" value="TreeGrafter"/>
</dbReference>
<dbReference type="Gene3D" id="1.25.50.20">
    <property type="match status" value="1"/>
</dbReference>
<evidence type="ECO:0000256" key="4">
    <source>
        <dbReference type="ARBA" id="ARBA00022723"/>
    </source>
</evidence>
<reference evidence="15 16" key="1">
    <citation type="journal article" date="2018" name="Nat. Ecol. Evol.">
        <title>Pezizomycetes genomes reveal the molecular basis of ectomycorrhizal truffle lifestyle.</title>
        <authorList>
            <person name="Murat C."/>
            <person name="Payen T."/>
            <person name="Noel B."/>
            <person name="Kuo A."/>
            <person name="Morin E."/>
            <person name="Chen J."/>
            <person name="Kohler A."/>
            <person name="Krizsan K."/>
            <person name="Balestrini R."/>
            <person name="Da Silva C."/>
            <person name="Montanini B."/>
            <person name="Hainaut M."/>
            <person name="Levati E."/>
            <person name="Barry K.W."/>
            <person name="Belfiori B."/>
            <person name="Cichocki N."/>
            <person name="Clum A."/>
            <person name="Dockter R.B."/>
            <person name="Fauchery L."/>
            <person name="Guy J."/>
            <person name="Iotti M."/>
            <person name="Le Tacon F."/>
            <person name="Lindquist E.A."/>
            <person name="Lipzen A."/>
            <person name="Malagnac F."/>
            <person name="Mello A."/>
            <person name="Molinier V."/>
            <person name="Miyauchi S."/>
            <person name="Poulain J."/>
            <person name="Riccioni C."/>
            <person name="Rubini A."/>
            <person name="Sitrit Y."/>
            <person name="Splivallo R."/>
            <person name="Traeger S."/>
            <person name="Wang M."/>
            <person name="Zifcakova L."/>
            <person name="Wipf D."/>
            <person name="Zambonelli A."/>
            <person name="Paolocci F."/>
            <person name="Nowrousian M."/>
            <person name="Ottonello S."/>
            <person name="Baldrian P."/>
            <person name="Spatafora J.W."/>
            <person name="Henrissat B."/>
            <person name="Nagy L.G."/>
            <person name="Aury J.M."/>
            <person name="Wincker P."/>
            <person name="Grigoriev I.V."/>
            <person name="Bonfante P."/>
            <person name="Martin F.M."/>
        </authorList>
    </citation>
    <scope>NUCLEOTIDE SEQUENCE [LARGE SCALE GENOMIC DNA]</scope>
    <source>
        <strain evidence="15 16">RN42</strain>
    </source>
</reference>
<keyword evidence="16" id="KW-1185">Reference proteome</keyword>
<keyword evidence="3 11" id="KW-0645">Protease</keyword>
<dbReference type="PRINTS" id="PR00756">
    <property type="entry name" value="ALADIPTASE"/>
</dbReference>
<sequence>MCLRGADVDHATAHQGREVLPANVIPTNYDLTLEPNFSDFTFDGKVTIDLKVTEDSKEISVNVIDIDVHSAHVSSSGVSAQEAIKTSYNDELQRVTFQFKDTIPAGSETKLTIKFKGTLNDKMAGFYRSSYKAEDGSTQYLATSQMEPTDARRAFPCFDEPALKANFDVTLISDEKLTCLSNMDVKEEKKVEGGKKAVTFNKSPPMSTYLLAFIVGDLRYIETNEFRLPVRVYATPGNEHHGKFSLDLAAKTLKFYEETFDSPFPLPKMDMVAIPDFSAGAMENWGLITYRTVDLLFDENTSGAATKQRVAEVVQHELAHQWFGNLVTMDFWDGLWLNEGFATWMSWYSCNIFYPEWRVWDGYVTDNLQRALGLDSLRSSHPIEVPVKKASEINQIFDAISYSKGSCVIRMISKWLGEDVFMEGIRRYLKKHAYKNTETGDLWAALSEASGKDVGKVMDIWTKKVGHPVLSVTEDGKKVHVKQNRFLRTADVKPEEDETLYPVFLGLREKSGINTELTLNGRETTIEIQDPEFYKLNANHTGIYRTSYSPERLTKLGEAAKNGLLSVEDRAGMVADAGALAASGYQKTSGVLSLLKGFDTEEDFVVWDEISSRLATIRGAWLFESEDVKKALKHFNKDLISPIAHKIGWDIKPTDDHVLQQLKALAFGSAGMSGDEQVTKAALEMFEKFAAGDKKAINSNLRGSVYAIALINGGEKEYEIILNEYRNAKNADERNTALRALGRSKNPNCIKKSLDLALNGEVKEQDIYLPISALRTHAAGTEALWQWAQDNWDTIVKKLPPGLSMLGSVVQIVTSGFCSDEKAKEIKDFFATKDCKGFEMGLAQSLDSITAKAGWIRRDKDDVEKWLKEQKYLS</sequence>
<evidence type="ECO:0000256" key="2">
    <source>
        <dbReference type="ARBA" id="ARBA00022438"/>
    </source>
</evidence>
<feature type="domain" description="Peptidase M1 membrane alanine aminopeptidase" evidence="12">
    <location>
        <begin position="244"/>
        <end position="461"/>
    </location>
</feature>
<dbReference type="EMBL" id="ML119648">
    <property type="protein sequence ID" value="RPA86944.1"/>
    <property type="molecule type" value="Genomic_DNA"/>
</dbReference>
<dbReference type="FunFam" id="2.60.40.1910:FF:000004">
    <property type="entry name" value="Aminopeptidase"/>
    <property type="match status" value="1"/>
</dbReference>
<dbReference type="PANTHER" id="PTHR11533">
    <property type="entry name" value="PROTEASE M1 ZINC METALLOPROTEASE"/>
    <property type="match status" value="1"/>
</dbReference>
<dbReference type="Proteomes" id="UP000275078">
    <property type="component" value="Unassembled WGS sequence"/>
</dbReference>
<dbReference type="InterPro" id="IPR024571">
    <property type="entry name" value="ERAP1-like_C_dom"/>
</dbReference>
<dbReference type="Gene3D" id="2.60.40.1730">
    <property type="entry name" value="tricorn interacting facor f3 domain"/>
    <property type="match status" value="1"/>
</dbReference>
<feature type="binding site" evidence="9">
    <location>
        <position position="316"/>
    </location>
    <ligand>
        <name>Zn(2+)</name>
        <dbReference type="ChEBI" id="CHEBI:29105"/>
        <note>catalytic</note>
    </ligand>
</feature>
<dbReference type="Gene3D" id="1.10.390.10">
    <property type="entry name" value="Neutral Protease Domain 2"/>
    <property type="match status" value="1"/>
</dbReference>
<dbReference type="GO" id="GO:0042277">
    <property type="term" value="F:peptide binding"/>
    <property type="evidence" value="ECO:0007669"/>
    <property type="project" value="TreeGrafter"/>
</dbReference>
<feature type="binding site" evidence="9">
    <location>
        <position position="339"/>
    </location>
    <ligand>
        <name>Zn(2+)</name>
        <dbReference type="ChEBI" id="CHEBI:29105"/>
        <note>catalytic</note>
    </ligand>
</feature>